<dbReference type="AlphaFoldDB" id="A0AAN7AKY0"/>
<dbReference type="EMBL" id="MU864361">
    <property type="protein sequence ID" value="KAK4191003.1"/>
    <property type="molecule type" value="Genomic_DNA"/>
</dbReference>
<comment type="caution">
    <text evidence="2">The sequence shown here is derived from an EMBL/GenBank/DDBJ whole genome shotgun (WGS) entry which is preliminary data.</text>
</comment>
<accession>A0AAN7AKY0</accession>
<organism evidence="2 3">
    <name type="scientific">Podospora australis</name>
    <dbReference type="NCBI Taxonomy" id="1536484"/>
    <lineage>
        <taxon>Eukaryota</taxon>
        <taxon>Fungi</taxon>
        <taxon>Dikarya</taxon>
        <taxon>Ascomycota</taxon>
        <taxon>Pezizomycotina</taxon>
        <taxon>Sordariomycetes</taxon>
        <taxon>Sordariomycetidae</taxon>
        <taxon>Sordariales</taxon>
        <taxon>Podosporaceae</taxon>
        <taxon>Podospora</taxon>
    </lineage>
</organism>
<feature type="compositionally biased region" description="Polar residues" evidence="1">
    <location>
        <begin position="189"/>
        <end position="214"/>
    </location>
</feature>
<dbReference type="Proteomes" id="UP001302126">
    <property type="component" value="Unassembled WGS sequence"/>
</dbReference>
<proteinExistence type="predicted"/>
<gene>
    <name evidence="2" type="ORF">QBC35DRAFT_538838</name>
</gene>
<sequence>MVVPVMPPVGSGWLLGPDILSLSIPLGQCWLRNRQVFASAGGPRSSLPQQASSIAAGGTNYGPVVPWSGPETGNMPQTIPLPSPALFPARPPFTHYRVDHPRAPIADLLNQAVQPELRAPVPRSALVEDVVHPSRLESQASKFSPPRGRVVRARSPEVDENDDELPIRKRSRPSRPSEFGLGGVPARESPSNRFTRFSNLQKGSSRTVSESTIIGPTAPPREMRDEPQVSGSKGDENTPPSDDFNLATQSLRIWAEGYLATPRGCRRVLGDLFC</sequence>
<evidence type="ECO:0000313" key="2">
    <source>
        <dbReference type="EMBL" id="KAK4191003.1"/>
    </source>
</evidence>
<keyword evidence="3" id="KW-1185">Reference proteome</keyword>
<reference evidence="2" key="1">
    <citation type="journal article" date="2023" name="Mol. Phylogenet. Evol.">
        <title>Genome-scale phylogeny and comparative genomics of the fungal order Sordariales.</title>
        <authorList>
            <person name="Hensen N."/>
            <person name="Bonometti L."/>
            <person name="Westerberg I."/>
            <person name="Brannstrom I.O."/>
            <person name="Guillou S."/>
            <person name="Cros-Aarteil S."/>
            <person name="Calhoun S."/>
            <person name="Haridas S."/>
            <person name="Kuo A."/>
            <person name="Mondo S."/>
            <person name="Pangilinan J."/>
            <person name="Riley R."/>
            <person name="LaButti K."/>
            <person name="Andreopoulos B."/>
            <person name="Lipzen A."/>
            <person name="Chen C."/>
            <person name="Yan M."/>
            <person name="Daum C."/>
            <person name="Ng V."/>
            <person name="Clum A."/>
            <person name="Steindorff A."/>
            <person name="Ohm R.A."/>
            <person name="Martin F."/>
            <person name="Silar P."/>
            <person name="Natvig D.O."/>
            <person name="Lalanne C."/>
            <person name="Gautier V."/>
            <person name="Ament-Velasquez S.L."/>
            <person name="Kruys A."/>
            <person name="Hutchinson M.I."/>
            <person name="Powell A.J."/>
            <person name="Barry K."/>
            <person name="Miller A.N."/>
            <person name="Grigoriev I.V."/>
            <person name="Debuchy R."/>
            <person name="Gladieux P."/>
            <person name="Hiltunen Thoren M."/>
            <person name="Johannesson H."/>
        </authorList>
    </citation>
    <scope>NUCLEOTIDE SEQUENCE</scope>
    <source>
        <strain evidence="2">PSN309</strain>
    </source>
</reference>
<evidence type="ECO:0000313" key="3">
    <source>
        <dbReference type="Proteomes" id="UP001302126"/>
    </source>
</evidence>
<feature type="region of interest" description="Disordered" evidence="1">
    <location>
        <begin position="137"/>
        <end position="245"/>
    </location>
</feature>
<reference evidence="2" key="2">
    <citation type="submission" date="2023-05" db="EMBL/GenBank/DDBJ databases">
        <authorList>
            <consortium name="Lawrence Berkeley National Laboratory"/>
            <person name="Steindorff A."/>
            <person name="Hensen N."/>
            <person name="Bonometti L."/>
            <person name="Westerberg I."/>
            <person name="Brannstrom I.O."/>
            <person name="Guillou S."/>
            <person name="Cros-Aarteil S."/>
            <person name="Calhoun S."/>
            <person name="Haridas S."/>
            <person name="Kuo A."/>
            <person name="Mondo S."/>
            <person name="Pangilinan J."/>
            <person name="Riley R."/>
            <person name="Labutti K."/>
            <person name="Andreopoulos B."/>
            <person name="Lipzen A."/>
            <person name="Chen C."/>
            <person name="Yanf M."/>
            <person name="Daum C."/>
            <person name="Ng V."/>
            <person name="Clum A."/>
            <person name="Ohm R."/>
            <person name="Martin F."/>
            <person name="Silar P."/>
            <person name="Natvig D."/>
            <person name="Lalanne C."/>
            <person name="Gautier V."/>
            <person name="Ament-Velasquez S.L."/>
            <person name="Kruys A."/>
            <person name="Hutchinson M.I."/>
            <person name="Powell A.J."/>
            <person name="Barry K."/>
            <person name="Miller A.N."/>
            <person name="Grigoriev I.V."/>
            <person name="Debuchy R."/>
            <person name="Gladieux P."/>
            <person name="Thoren M.H."/>
            <person name="Johannesson H."/>
        </authorList>
    </citation>
    <scope>NUCLEOTIDE SEQUENCE</scope>
    <source>
        <strain evidence="2">PSN309</strain>
    </source>
</reference>
<protein>
    <submittedName>
        <fullName evidence="2">Uncharacterized protein</fullName>
    </submittedName>
</protein>
<name>A0AAN7AKY0_9PEZI</name>
<evidence type="ECO:0000256" key="1">
    <source>
        <dbReference type="SAM" id="MobiDB-lite"/>
    </source>
</evidence>